<sequence length="179" mass="19869">MIRMTNQSDGEEFRAMEEGGNGAGGAQPPPLHKFKRKIIVSNIVFNRRWSDVNSSDLLALSADMLSIISSKRFTESESNPELAEAAKAGENLEGKKKKNNKLNERILKIKSEMEKKMLLENKARQITQSKSVTNSASSSAERAAIIDDSRALISRPGERSMSEIISIQKYCCYGCVCHD</sequence>
<feature type="region of interest" description="Disordered" evidence="2">
    <location>
        <begin position="1"/>
        <end position="31"/>
    </location>
</feature>
<evidence type="ECO:0000313" key="3">
    <source>
        <dbReference type="EMBL" id="WOK98462.1"/>
    </source>
</evidence>
<protein>
    <submittedName>
        <fullName evidence="3">E3 ubiquitin-protein ligase</fullName>
    </submittedName>
</protein>
<feature type="coiled-coil region" evidence="1">
    <location>
        <begin position="85"/>
        <end position="112"/>
    </location>
</feature>
<dbReference type="Proteomes" id="UP001327560">
    <property type="component" value="Chromosome 2"/>
</dbReference>
<gene>
    <name evidence="3" type="ORF">Cni_G07174</name>
</gene>
<name>A0AAQ3K0M4_9LILI</name>
<dbReference type="AlphaFoldDB" id="A0AAQ3K0M4"/>
<keyword evidence="4" id="KW-1185">Reference proteome</keyword>
<organism evidence="3 4">
    <name type="scientific">Canna indica</name>
    <name type="common">Indian-shot</name>
    <dbReference type="NCBI Taxonomy" id="4628"/>
    <lineage>
        <taxon>Eukaryota</taxon>
        <taxon>Viridiplantae</taxon>
        <taxon>Streptophyta</taxon>
        <taxon>Embryophyta</taxon>
        <taxon>Tracheophyta</taxon>
        <taxon>Spermatophyta</taxon>
        <taxon>Magnoliopsida</taxon>
        <taxon>Liliopsida</taxon>
        <taxon>Zingiberales</taxon>
        <taxon>Cannaceae</taxon>
        <taxon>Canna</taxon>
    </lineage>
</organism>
<evidence type="ECO:0000256" key="1">
    <source>
        <dbReference type="SAM" id="Coils"/>
    </source>
</evidence>
<reference evidence="3 4" key="1">
    <citation type="submission" date="2023-10" db="EMBL/GenBank/DDBJ databases">
        <title>Chromosome-scale genome assembly provides insights into flower coloration mechanisms of Canna indica.</title>
        <authorList>
            <person name="Li C."/>
        </authorList>
    </citation>
    <scope>NUCLEOTIDE SEQUENCE [LARGE SCALE GENOMIC DNA]</scope>
    <source>
        <tissue evidence="3">Flower</tissue>
    </source>
</reference>
<accession>A0AAQ3K0M4</accession>
<keyword evidence="1" id="KW-0175">Coiled coil</keyword>
<evidence type="ECO:0000313" key="4">
    <source>
        <dbReference type="Proteomes" id="UP001327560"/>
    </source>
</evidence>
<evidence type="ECO:0000256" key="2">
    <source>
        <dbReference type="SAM" id="MobiDB-lite"/>
    </source>
</evidence>
<dbReference type="EMBL" id="CP136891">
    <property type="protein sequence ID" value="WOK98462.1"/>
    <property type="molecule type" value="Genomic_DNA"/>
</dbReference>
<proteinExistence type="predicted"/>